<reference evidence="5" key="1">
    <citation type="submission" date="2016-05" db="EMBL/GenBank/DDBJ databases">
        <title>Comparative genomics of biotechnologically important yeasts.</title>
        <authorList>
            <consortium name="DOE Joint Genome Institute"/>
            <person name="Riley R."/>
            <person name="Haridas S."/>
            <person name="Wolfe K.H."/>
            <person name="Lopes M.R."/>
            <person name="Hittinger C.T."/>
            <person name="Goker M."/>
            <person name="Salamov A."/>
            <person name="Wisecaver J."/>
            <person name="Long T.M."/>
            <person name="Aerts A.L."/>
            <person name="Barry K."/>
            <person name="Choi C."/>
            <person name="Clum A."/>
            <person name="Coughlan A.Y."/>
            <person name="Deshpande S."/>
            <person name="Douglass A.P."/>
            <person name="Hanson S.J."/>
            <person name="Klenk H.-P."/>
            <person name="Labutti K."/>
            <person name="Lapidus A."/>
            <person name="Lindquist E."/>
            <person name="Lipzen A."/>
            <person name="Meier-Kolthoff J.P."/>
            <person name="Ohm R.A."/>
            <person name="Otillar R.P."/>
            <person name="Pangilinan J."/>
            <person name="Peng Y."/>
            <person name="Rokas A."/>
            <person name="Rosa C.A."/>
            <person name="Scheuner C."/>
            <person name="Sibirny A.A."/>
            <person name="Slot J.C."/>
            <person name="Stielow J.B."/>
            <person name="Sun H."/>
            <person name="Kurtzman C.P."/>
            <person name="Blackwell M."/>
            <person name="Grigoriev I.V."/>
            <person name="Jeffries T.W."/>
        </authorList>
    </citation>
    <scope>NUCLEOTIDE SEQUENCE [LARGE SCALE GENOMIC DNA]</scope>
    <source>
        <strain evidence="5">NRRL Y-12698</strain>
    </source>
</reference>
<dbReference type="STRING" id="984486.A0A1E3QTR2"/>
<dbReference type="Pfam" id="PF02213">
    <property type="entry name" value="GYF"/>
    <property type="match status" value="1"/>
</dbReference>
<feature type="region of interest" description="Disordered" evidence="2">
    <location>
        <begin position="1"/>
        <end position="96"/>
    </location>
</feature>
<keyword evidence="1" id="KW-0175">Coiled coil</keyword>
<name>A0A1E3QTR2_9ASCO</name>
<protein>
    <recommendedName>
        <fullName evidence="3">GYF domain-containing protein</fullName>
    </recommendedName>
</protein>
<dbReference type="AlphaFoldDB" id="A0A1E3QTR2"/>
<dbReference type="GO" id="GO:0005682">
    <property type="term" value="C:U5 snRNP"/>
    <property type="evidence" value="ECO:0007669"/>
    <property type="project" value="InterPro"/>
</dbReference>
<proteinExistence type="predicted"/>
<evidence type="ECO:0000313" key="4">
    <source>
        <dbReference type="EMBL" id="ODQ80402.1"/>
    </source>
</evidence>
<feature type="domain" description="GYF" evidence="3">
    <location>
        <begin position="327"/>
        <end position="382"/>
    </location>
</feature>
<dbReference type="InterPro" id="IPR035445">
    <property type="entry name" value="GYF-like_dom_sf"/>
</dbReference>
<dbReference type="EMBL" id="KV454430">
    <property type="protein sequence ID" value="ODQ80402.1"/>
    <property type="molecule type" value="Genomic_DNA"/>
</dbReference>
<dbReference type="Gene3D" id="3.30.1490.40">
    <property type="match status" value="1"/>
</dbReference>
<dbReference type="InterPro" id="IPR003169">
    <property type="entry name" value="GYF"/>
</dbReference>
<evidence type="ECO:0000256" key="2">
    <source>
        <dbReference type="SAM" id="MobiDB-lite"/>
    </source>
</evidence>
<accession>A0A1E3QTR2</accession>
<dbReference type="GeneID" id="30150540"/>
<organism evidence="4 5">
    <name type="scientific">Babjeviella inositovora NRRL Y-12698</name>
    <dbReference type="NCBI Taxonomy" id="984486"/>
    <lineage>
        <taxon>Eukaryota</taxon>
        <taxon>Fungi</taxon>
        <taxon>Dikarya</taxon>
        <taxon>Ascomycota</taxon>
        <taxon>Saccharomycotina</taxon>
        <taxon>Pichiomycetes</taxon>
        <taxon>Serinales incertae sedis</taxon>
        <taxon>Babjeviella</taxon>
    </lineage>
</organism>
<gene>
    <name evidence="4" type="ORF">BABINDRAFT_7836</name>
</gene>
<evidence type="ECO:0000259" key="3">
    <source>
        <dbReference type="PROSITE" id="PS50829"/>
    </source>
</evidence>
<dbReference type="Proteomes" id="UP000094336">
    <property type="component" value="Unassembled WGS sequence"/>
</dbReference>
<dbReference type="OrthoDB" id="331341at2759"/>
<dbReference type="PROSITE" id="PS50829">
    <property type="entry name" value="GYF"/>
    <property type="match status" value="1"/>
</dbReference>
<dbReference type="SMART" id="SM00444">
    <property type="entry name" value="GYF"/>
    <property type="match status" value="1"/>
</dbReference>
<feature type="compositionally biased region" description="Acidic residues" evidence="2">
    <location>
        <begin position="47"/>
        <end position="59"/>
    </location>
</feature>
<dbReference type="SUPFAM" id="SSF55277">
    <property type="entry name" value="GYF domain"/>
    <property type="match status" value="1"/>
</dbReference>
<dbReference type="PANTHER" id="PTHR13138:SF3">
    <property type="entry name" value="CD2 ANTIGEN CYTOPLASMIC TAIL-BINDING PROTEIN 2"/>
    <property type="match status" value="1"/>
</dbReference>
<dbReference type="RefSeq" id="XP_018985730.1">
    <property type="nucleotide sequence ID" value="XM_019132687.1"/>
</dbReference>
<feature type="compositionally biased region" description="Acidic residues" evidence="2">
    <location>
        <begin position="15"/>
        <end position="24"/>
    </location>
</feature>
<sequence length="382" mass="44309">MDPLYGRQASKTQEETELLEEDIPDSVRSHRLQTNAKHQVKHNYEMDSSDEENEAENGDDAASNEIPKLMDMGEFEGLDEVEAGAASDTEENKADVDMEYYNNPEEFHGHQKPRMEPKMDAFNLREEQESGTFDIDGNYIKKTKEELEEDKEHQDAWLNDVGASEIKRAREAHELREEQEKARRREKAALQQETPIESSLFPLIEVLQPAETSMEALQRLNAKLMQIKKQFKRRKGARIQQMEETYPELKSTREHIESITSLCDVIAEKGINDIYEQEREELMRLYKKHSGKDFSVARGQQANKRTADDAGLDVQSEAVDSGTVEANKKWVFRWVGDSEIHGPYSNYEMNYWKQTYFDNGVEVRNIQEESPFVHVQSVMEFT</sequence>
<feature type="compositionally biased region" description="Acidic residues" evidence="2">
    <location>
        <begin position="73"/>
        <end position="82"/>
    </location>
</feature>
<dbReference type="InterPro" id="IPR039905">
    <property type="entry name" value="CD2BP2/Lin1"/>
</dbReference>
<evidence type="ECO:0000313" key="5">
    <source>
        <dbReference type="Proteomes" id="UP000094336"/>
    </source>
</evidence>
<keyword evidence="5" id="KW-1185">Reference proteome</keyword>
<evidence type="ECO:0000256" key="1">
    <source>
        <dbReference type="SAM" id="Coils"/>
    </source>
</evidence>
<dbReference type="PANTHER" id="PTHR13138">
    <property type="entry name" value="PROTEIN LIN1"/>
    <property type="match status" value="1"/>
</dbReference>
<feature type="coiled-coil region" evidence="1">
    <location>
        <begin position="172"/>
        <end position="234"/>
    </location>
</feature>